<dbReference type="InterPro" id="IPR026341">
    <property type="entry name" value="T9SS_type_B"/>
</dbReference>
<dbReference type="Proteomes" id="UP000219193">
    <property type="component" value="Unassembled WGS sequence"/>
</dbReference>
<sequence length="640" mass="71272">MKGLYTLLFVSLFCLKAQGQELIWEKTIGGDGTDWLFHSFQNSRGNYMYSGYSYSGLSGDKTVPDKGGSDFWIIEMDPDGNILWQGSYGGSSMDAIHKTIELKDGTFLLAGTSYSGISADKTEYLRGHRDLWIVKLDQNRNIEWQRTYGGSDAEDLEDIIQTRDNGFLITSTSISPASGDKTSPGLGESDIWILKLDPKGHLEWQKSYGGSDHDHNARIVETSAGNYVIGASSSSPVSATKSQPTRGLNDYWVLEIDPRGEILWQNIIGGNNGDHFEDIKSTGGDGYILTGTSFSEQSGDKTMSSYNSDDIWIVKVDLSGNIIWQKSYGGGDTDWSAGISPSANSGFLVAAMSYSGKGYDKTEASRGDRDYWMFKISDDGEKCWDKTLGGSSTDQPMFGFEDKDGNYILGGWTDSGASGDKSQPSRGERDLWITKISVPNIPEPVVFDAGPYEACDNDRDGYASFDLSNLVDDLTGNEPNQELTYFDEDWNPLTIPNPEDFTNTTPKEQIINIRVSRTDYTCSSKKVQILLVLNDDCEEGEGDGDGDEGEEPTENTFLFPKYFTPNGDGYNDRWQARPQDRPYLVYIYIFDRYGKLLKQLLPQDSWDGKYNGYIMPGDDYWFRAETSTNKVINGHFSLIN</sequence>
<organism evidence="1 2">
    <name type="scientific">Salinimicrobium sediminis</name>
    <dbReference type="NCBI Taxonomy" id="1343891"/>
    <lineage>
        <taxon>Bacteria</taxon>
        <taxon>Pseudomonadati</taxon>
        <taxon>Bacteroidota</taxon>
        <taxon>Flavobacteriia</taxon>
        <taxon>Flavobacteriales</taxon>
        <taxon>Flavobacteriaceae</taxon>
        <taxon>Salinimicrobium</taxon>
    </lineage>
</organism>
<protein>
    <submittedName>
        <fullName evidence="1">Gliding motility-associated C-terminal domain-containing protein</fullName>
    </submittedName>
</protein>
<dbReference type="RefSeq" id="WP_097056628.1">
    <property type="nucleotide sequence ID" value="NZ_OCMF01000003.1"/>
</dbReference>
<dbReference type="EMBL" id="OCMF01000003">
    <property type="protein sequence ID" value="SOC80850.1"/>
    <property type="molecule type" value="Genomic_DNA"/>
</dbReference>
<proteinExistence type="predicted"/>
<evidence type="ECO:0000313" key="1">
    <source>
        <dbReference type="EMBL" id="SOC80850.1"/>
    </source>
</evidence>
<reference evidence="2" key="1">
    <citation type="submission" date="2017-09" db="EMBL/GenBank/DDBJ databases">
        <authorList>
            <person name="Varghese N."/>
            <person name="Submissions S."/>
        </authorList>
    </citation>
    <scope>NUCLEOTIDE SEQUENCE [LARGE SCALE GENOMIC DNA]</scope>
    <source>
        <strain evidence="2">CGMCC 1.12641</strain>
    </source>
</reference>
<dbReference type="AlphaFoldDB" id="A0A285X691"/>
<accession>A0A285X691</accession>
<evidence type="ECO:0000313" key="2">
    <source>
        <dbReference type="Proteomes" id="UP000219193"/>
    </source>
</evidence>
<dbReference type="OrthoDB" id="1652165at2"/>
<keyword evidence="2" id="KW-1185">Reference proteome</keyword>
<dbReference type="NCBIfam" id="TIGR04131">
    <property type="entry name" value="Bac_Flav_CTERM"/>
    <property type="match status" value="1"/>
</dbReference>
<name>A0A285X691_9FLAO</name>
<dbReference type="PANTHER" id="PTHR42754:SF1">
    <property type="entry name" value="LIPOPROTEIN"/>
    <property type="match status" value="1"/>
</dbReference>
<dbReference type="Pfam" id="PF13585">
    <property type="entry name" value="CHU_C"/>
    <property type="match status" value="1"/>
</dbReference>
<gene>
    <name evidence="1" type="ORF">SAMN06296241_2413</name>
</gene>
<dbReference type="PANTHER" id="PTHR42754">
    <property type="entry name" value="ENDOGLUCANASE"/>
    <property type="match status" value="1"/>
</dbReference>